<dbReference type="GO" id="GO:0000743">
    <property type="term" value="P:nuclear migration involved in conjugation with cellular fusion"/>
    <property type="evidence" value="ECO:0007669"/>
    <property type="project" value="TreeGrafter"/>
</dbReference>
<keyword evidence="8" id="KW-0498">Mitosis</keyword>
<feature type="compositionally biased region" description="Polar residues" evidence="14">
    <location>
        <begin position="205"/>
        <end position="235"/>
    </location>
</feature>
<evidence type="ECO:0000256" key="3">
    <source>
        <dbReference type="ARBA" id="ARBA00004544"/>
    </source>
</evidence>
<dbReference type="PANTHER" id="PTHR18916:SF6">
    <property type="entry name" value="DYNACTIN SUBUNIT 1"/>
    <property type="match status" value="1"/>
</dbReference>
<dbReference type="GO" id="GO:0005874">
    <property type="term" value="C:microtubule"/>
    <property type="evidence" value="ECO:0007669"/>
    <property type="project" value="UniProtKB-KW"/>
</dbReference>
<feature type="compositionally biased region" description="Polar residues" evidence="14">
    <location>
        <begin position="298"/>
        <end position="308"/>
    </location>
</feature>
<evidence type="ECO:0000313" key="17">
    <source>
        <dbReference type="Proteomes" id="UP000433876"/>
    </source>
</evidence>
<evidence type="ECO:0000256" key="9">
    <source>
        <dbReference type="ARBA" id="ARBA00023017"/>
    </source>
</evidence>
<dbReference type="Gene3D" id="2.30.30.190">
    <property type="entry name" value="CAP Gly-rich-like domain"/>
    <property type="match status" value="1"/>
</dbReference>
<keyword evidence="11" id="KW-0206">Cytoskeleton</keyword>
<evidence type="ECO:0000256" key="11">
    <source>
        <dbReference type="ARBA" id="ARBA00023212"/>
    </source>
</evidence>
<dbReference type="InterPro" id="IPR000938">
    <property type="entry name" value="CAP-Gly_domain"/>
</dbReference>
<feature type="compositionally biased region" description="Low complexity" evidence="14">
    <location>
        <begin position="167"/>
        <end position="182"/>
    </location>
</feature>
<feature type="domain" description="CAP-Gly" evidence="15">
    <location>
        <begin position="97"/>
        <end position="139"/>
    </location>
</feature>
<evidence type="ECO:0000256" key="12">
    <source>
        <dbReference type="ARBA" id="ARBA00023306"/>
    </source>
</evidence>
<feature type="compositionally biased region" description="Polar residues" evidence="14">
    <location>
        <begin position="382"/>
        <end position="399"/>
    </location>
</feature>
<evidence type="ECO:0000259" key="15">
    <source>
        <dbReference type="PROSITE" id="PS50245"/>
    </source>
</evidence>
<protein>
    <recommendedName>
        <fullName evidence="15">CAP-Gly domain-containing protein</fullName>
    </recommendedName>
</protein>
<dbReference type="GO" id="GO:0005816">
    <property type="term" value="C:spindle pole body"/>
    <property type="evidence" value="ECO:0007669"/>
    <property type="project" value="TreeGrafter"/>
</dbReference>
<name>A0A8S8ZTB6_SORMA</name>
<evidence type="ECO:0000256" key="10">
    <source>
        <dbReference type="ARBA" id="ARBA00023054"/>
    </source>
</evidence>
<evidence type="ECO:0000256" key="7">
    <source>
        <dbReference type="ARBA" id="ARBA00022701"/>
    </source>
</evidence>
<dbReference type="GO" id="GO:0051286">
    <property type="term" value="C:cell tip"/>
    <property type="evidence" value="ECO:0007669"/>
    <property type="project" value="TreeGrafter"/>
</dbReference>
<evidence type="ECO:0000256" key="13">
    <source>
        <dbReference type="SAM" id="Coils"/>
    </source>
</evidence>
<dbReference type="PROSITE" id="PS00845">
    <property type="entry name" value="CAP_GLY_1"/>
    <property type="match status" value="1"/>
</dbReference>
<dbReference type="GO" id="GO:0005814">
    <property type="term" value="C:centriole"/>
    <property type="evidence" value="ECO:0007669"/>
    <property type="project" value="UniProtKB-SubCell"/>
</dbReference>
<dbReference type="SMART" id="SM01052">
    <property type="entry name" value="CAP_GLY"/>
    <property type="match status" value="1"/>
</dbReference>
<dbReference type="SUPFAM" id="SSF74924">
    <property type="entry name" value="Cap-Gly domain"/>
    <property type="match status" value="1"/>
</dbReference>
<dbReference type="InterPro" id="IPR036859">
    <property type="entry name" value="CAP-Gly_dom_sf"/>
</dbReference>
<evidence type="ECO:0000256" key="6">
    <source>
        <dbReference type="ARBA" id="ARBA00022618"/>
    </source>
</evidence>
<evidence type="ECO:0000256" key="1">
    <source>
        <dbReference type="ARBA" id="ARBA00004114"/>
    </source>
</evidence>
<dbReference type="GO" id="GO:0005819">
    <property type="term" value="C:spindle"/>
    <property type="evidence" value="ECO:0007669"/>
    <property type="project" value="UniProtKB-SubCell"/>
</dbReference>
<organism evidence="16 17">
    <name type="scientific">Sordaria macrospora</name>
    <dbReference type="NCBI Taxonomy" id="5147"/>
    <lineage>
        <taxon>Eukaryota</taxon>
        <taxon>Fungi</taxon>
        <taxon>Dikarya</taxon>
        <taxon>Ascomycota</taxon>
        <taxon>Pezizomycotina</taxon>
        <taxon>Sordariomycetes</taxon>
        <taxon>Sordariomycetidae</taxon>
        <taxon>Sordariales</taxon>
        <taxon>Sordariaceae</taxon>
        <taxon>Sordaria</taxon>
    </lineage>
</organism>
<reference evidence="16 17" key="1">
    <citation type="submission" date="2017-07" db="EMBL/GenBank/DDBJ databases">
        <title>Genome sequence of the Sordaria macrospora wild type strain R19027.</title>
        <authorList>
            <person name="Nowrousian M."/>
            <person name="Teichert I."/>
            <person name="Kueck U."/>
        </authorList>
    </citation>
    <scope>NUCLEOTIDE SEQUENCE [LARGE SCALE GENOMIC DNA]</scope>
    <source>
        <strain evidence="16 17">R19027</strain>
        <tissue evidence="16">Mycelium</tissue>
    </source>
</reference>
<feature type="compositionally biased region" description="Low complexity" evidence="14">
    <location>
        <begin position="236"/>
        <end position="262"/>
    </location>
</feature>
<feature type="coiled-coil region" evidence="13">
    <location>
        <begin position="1238"/>
        <end position="1265"/>
    </location>
</feature>
<comment type="subcellular location">
    <subcellularLocation>
        <location evidence="3">Cytoplasm</location>
        <location evidence="3">Cell cortex</location>
    </subcellularLocation>
    <subcellularLocation>
        <location evidence="1">Cytoplasm</location>
        <location evidence="1">Cytoskeleton</location>
        <location evidence="1">Microtubule organizing center</location>
        <location evidence="1">Centrosome</location>
        <location evidence="1">Centriole</location>
    </subcellularLocation>
    <subcellularLocation>
        <location evidence="2">Cytoplasm</location>
        <location evidence="2">Cytoskeleton</location>
        <location evidence="2">Spindle</location>
    </subcellularLocation>
</comment>
<evidence type="ECO:0000313" key="16">
    <source>
        <dbReference type="EMBL" id="KAA8631532.1"/>
    </source>
</evidence>
<feature type="region of interest" description="Disordered" evidence="14">
    <location>
        <begin position="145"/>
        <end position="399"/>
    </location>
</feature>
<dbReference type="EMBL" id="NMPR01000075">
    <property type="protein sequence ID" value="KAA8631532.1"/>
    <property type="molecule type" value="Genomic_DNA"/>
</dbReference>
<evidence type="ECO:0000256" key="5">
    <source>
        <dbReference type="ARBA" id="ARBA00022490"/>
    </source>
</evidence>
<feature type="coiled-coil region" evidence="13">
    <location>
        <begin position="1120"/>
        <end position="1213"/>
    </location>
</feature>
<dbReference type="GO" id="GO:0030286">
    <property type="term" value="C:dynein complex"/>
    <property type="evidence" value="ECO:0007669"/>
    <property type="project" value="UniProtKB-KW"/>
</dbReference>
<keyword evidence="6" id="KW-0132">Cell division</keyword>
<keyword evidence="7" id="KW-0493">Microtubule</keyword>
<proteinExistence type="inferred from homology"/>
<gene>
    <name evidence="16" type="ORF">SMACR_07211</name>
</gene>
<dbReference type="Pfam" id="PF01302">
    <property type="entry name" value="CAP_GLY"/>
    <property type="match status" value="1"/>
</dbReference>
<feature type="compositionally biased region" description="Low complexity" evidence="14">
    <location>
        <begin position="270"/>
        <end position="285"/>
    </location>
</feature>
<feature type="compositionally biased region" description="Polar residues" evidence="14">
    <location>
        <begin position="342"/>
        <end position="352"/>
    </location>
</feature>
<comment type="similarity">
    <text evidence="4">Belongs to the dynactin 150 kDa subunit family.</text>
</comment>
<dbReference type="VEuPathDB" id="FungiDB:SMAC_07211"/>
<dbReference type="GO" id="GO:0051301">
    <property type="term" value="P:cell division"/>
    <property type="evidence" value="ECO:0007669"/>
    <property type="project" value="UniProtKB-KW"/>
</dbReference>
<comment type="caution">
    <text evidence="16">The sequence shown here is derived from an EMBL/GenBank/DDBJ whole genome shotgun (WGS) entry which is preliminary data.</text>
</comment>
<evidence type="ECO:0000256" key="8">
    <source>
        <dbReference type="ARBA" id="ARBA00022776"/>
    </source>
</evidence>
<keyword evidence="9" id="KW-0243">Dynein</keyword>
<evidence type="ECO:0000256" key="4">
    <source>
        <dbReference type="ARBA" id="ARBA00011010"/>
    </source>
</evidence>
<dbReference type="PROSITE" id="PS50245">
    <property type="entry name" value="CAP_GLY_2"/>
    <property type="match status" value="1"/>
</dbReference>
<evidence type="ECO:0000256" key="2">
    <source>
        <dbReference type="ARBA" id="ARBA00004186"/>
    </source>
</evidence>
<dbReference type="InterPro" id="IPR022157">
    <property type="entry name" value="Dynactin"/>
</dbReference>
<dbReference type="Proteomes" id="UP000433876">
    <property type="component" value="Unassembled WGS sequence"/>
</dbReference>
<dbReference type="PANTHER" id="PTHR18916">
    <property type="entry name" value="DYNACTIN 1-RELATED MICROTUBULE-BINDING"/>
    <property type="match status" value="1"/>
</dbReference>
<dbReference type="Pfam" id="PF12455">
    <property type="entry name" value="Dynactin"/>
    <property type="match status" value="1"/>
</dbReference>
<keyword evidence="12" id="KW-0131">Cell cycle</keyword>
<evidence type="ECO:0000256" key="14">
    <source>
        <dbReference type="SAM" id="MobiDB-lite"/>
    </source>
</evidence>
<accession>A0A8S8ZTB6</accession>
<dbReference type="GO" id="GO:0000132">
    <property type="term" value="P:establishment of mitotic spindle orientation"/>
    <property type="evidence" value="ECO:0007669"/>
    <property type="project" value="TreeGrafter"/>
</dbReference>
<sequence>MLEPNQQKVVNISLCTNKPGVYRNDKGSIATATTTPTGHPSALAFLSYTTTTNNCSPSNAPQRCPQPNNMSELGVAVGQKIELADGSGRTAFVRYVGETAFAPGTWVGIELDEPSGKNDGSVQGERYFNCEMGYGMFVRPTTFNVIAPPPPPPSRPASSTFKRPVNTRPTSLSTSTTRRPATVDTGLAKRMSLNAPSPSPGPRPNRTSSTSLARSPTRSPTKQLATASSSGNPSRSGTPSTTTKPAGATTRTRPSLSTSRPSMGPPPNPSTRTTRNVSVSSVGTRPSIGATRAVGGRSSISARSSTNRLADPRESTGSVSSIGKSGAKRGSASPRSSDEDLSTSPMPTSPVHQKTAALEKLTAPGAGNNGGGTSPGATSPNLKASTITPRSSITNTATMNKEIEDLKAKLKVLEKKRMEDREKLNGLEKVKAERDKFERIIQTLQIKYQPQQQEIQDLKRQLKEAETRLYNVEEMQAEHDTAMELATLDREMAEETAEVLKVELDALRQKTEELELEVEVLREENSEFTNGMSPDERASTGWLQMERNNERLREALIRLRDITQQQEEELRDQIKSMEEDLREFETIKEQHTTAKEKLGQTEAIVEDLREQLNNALGAEEIIESLTEQTMNQSEEIKELRAVIDDLESLKEINDELEINHVQNEKEMQEEIDLKDAVIAEQFRQANLQRESLEDMEYTLSRFRELVTSLQSDLEDMRASHAVTENESEQLNSRSRAMLDLNMKLQISASKAQVKTIDLELRRMEAQEAEQHLEIVKLFLPDTYQSDRDSVLALLRFKRLAFKANLLNGFIKERVNGQPHPGHEDDIFDGCDTIDKLTWVSAMCDRFVNAISHCSLEQFSRYEGALYELEPVERALNGWIDGLRRDDLKEKQCADELKRTIALMTHLSEVHISNDLESFADDVHMRALLMQSHLESAANCFNSLKGMVQRVIPPSGEDDELAQYFSKRAEAVVSQTRSAKVIAGKTVRALEDLKTRSLSLTPDTLEAFEQSEAATRDLANMARQIGLDLHAFLHEEGRTEPYNYMEVQSCIQRSAQSSSPTASSPESDLFNTYLSHLRNATSTISDLAAVASDLAQTQEFDRTPAPWLLRSAELKAAKTVAPDIDDELRRLRDDIAEARRSIAVREEMLSTAQVKIETLESRMRDANAKAARIVDLEADLQAAKKEAQQLQEDMEKQDRELKALESDRDKWKKIASESRVVVADGSGVGVDNKVSAERAVATAREMDALKKEIEALQAAVRYLREDSRRARLKEQGDYEWLAEPLVKRKPLMQEQRKQLVKKEGKAVLGELVKLVSSAKVFDLGSLPEKAEDRLKWRPAKTTPGWWVAKQMEDWEALKEWEGSVRGRVRELGGGAPGSGKTDREEEARRMVRRTAAAKLQIRLPGIEGKGGGGGRRVQIVGSREWESLQGRLAAVV</sequence>
<keyword evidence="5" id="KW-0963">Cytoplasm</keyword>
<keyword evidence="10 13" id="KW-0175">Coiled coil</keyword>